<gene>
    <name evidence="6" type="ORF">GALMADRAFT_217801</name>
</gene>
<sequence>MDTFPEVTPLWDLSHHVDINQLPDSDFLALLQKQFPTDSHGLPYMGGFSDGINPQNLSSYPLPSLTPPSEDSSPSPPNSNHDGGNDDMNDSVLKRKASEEDFSDGPTQKSQHTNGSDKKSGSGGTRRKSTGGTSTGKDEGRLMKRKEQNRAAQRAFRERKEKHVKDLEDKVADLEAKHEQAQHENENLKDLLSRLQSENVALKQSSFTFTVPKNGVNTVESPNAQQQVQQQSPFSSVSSPVASTSASSQTSPKMTNPLDWSSLTSFDPTMLNLLDDSIPQPTATEGAMQMDFGFGANTGLASNAPYTTIASNPMFMSFASTFDSLTPPSNEASTSSTPAPGSNNFGSSSNLGYNFDMNSLSTWSTPSSANHDTILDDLFSGYLTSTGAMDISMLSQSPASISPVAHHSAPKSRSPAAASSSSSSSSPSAHGSSMFTTPRDSPSSEMDHGHGSGCPKTKTELQKHIADQGASPFAPPINLRKSSDSVLGTMISCVGSNFPKTAKSDKNVEVLSAWRSIRADPKFKDTDINELCSEFTNKARCDGTKVVLEPSGVHSILENLSKKQ</sequence>
<feature type="compositionally biased region" description="Basic and acidic residues" evidence="4">
    <location>
        <begin position="136"/>
        <end position="170"/>
    </location>
</feature>
<dbReference type="OrthoDB" id="2593073at2759"/>
<feature type="region of interest" description="Disordered" evidence="4">
    <location>
        <begin position="401"/>
        <end position="477"/>
    </location>
</feature>
<keyword evidence="7" id="KW-1185">Reference proteome</keyword>
<feature type="compositionally biased region" description="Polar residues" evidence="4">
    <location>
        <begin position="326"/>
        <end position="340"/>
    </location>
</feature>
<evidence type="ECO:0000256" key="1">
    <source>
        <dbReference type="ARBA" id="ARBA00004123"/>
    </source>
</evidence>
<dbReference type="InterPro" id="IPR004827">
    <property type="entry name" value="bZIP"/>
</dbReference>
<dbReference type="Gene3D" id="1.10.238.100">
    <property type="entry name" value="YAP1 redox domain. Chain B"/>
    <property type="match status" value="1"/>
</dbReference>
<dbReference type="CDD" id="cd14688">
    <property type="entry name" value="bZIP_YAP"/>
    <property type="match status" value="1"/>
</dbReference>
<dbReference type="AlphaFoldDB" id="A0A067U079"/>
<dbReference type="Gene3D" id="1.20.5.170">
    <property type="match status" value="1"/>
</dbReference>
<feature type="region of interest" description="Disordered" evidence="4">
    <location>
        <begin position="218"/>
        <end position="256"/>
    </location>
</feature>
<dbReference type="GO" id="GO:0090575">
    <property type="term" value="C:RNA polymerase II transcription regulator complex"/>
    <property type="evidence" value="ECO:0007669"/>
    <property type="project" value="TreeGrafter"/>
</dbReference>
<feature type="domain" description="BZIP" evidence="5">
    <location>
        <begin position="139"/>
        <end position="202"/>
    </location>
</feature>
<dbReference type="GO" id="GO:0033554">
    <property type="term" value="P:cellular response to stress"/>
    <property type="evidence" value="ECO:0007669"/>
    <property type="project" value="UniProtKB-ARBA"/>
</dbReference>
<dbReference type="Pfam" id="PF00170">
    <property type="entry name" value="bZIP_1"/>
    <property type="match status" value="1"/>
</dbReference>
<evidence type="ECO:0000256" key="3">
    <source>
        <dbReference type="ARBA" id="ARBA00023242"/>
    </source>
</evidence>
<dbReference type="InterPro" id="IPR046347">
    <property type="entry name" value="bZIP_sf"/>
</dbReference>
<feature type="compositionally biased region" description="Polar residues" evidence="4">
    <location>
        <begin position="434"/>
        <end position="444"/>
    </location>
</feature>
<dbReference type="HOGENOM" id="CLU_022828_0_0_1"/>
<feature type="region of interest" description="Disordered" evidence="4">
    <location>
        <begin position="46"/>
        <end position="170"/>
    </location>
</feature>
<feature type="region of interest" description="Disordered" evidence="4">
    <location>
        <begin position="326"/>
        <end position="345"/>
    </location>
</feature>
<protein>
    <recommendedName>
        <fullName evidence="5">BZIP domain-containing protein</fullName>
    </recommendedName>
</protein>
<dbReference type="SUPFAM" id="SSF57959">
    <property type="entry name" value="Leucine zipper domain"/>
    <property type="match status" value="1"/>
</dbReference>
<feature type="compositionally biased region" description="Basic and acidic residues" evidence="4">
    <location>
        <begin position="457"/>
        <end position="466"/>
    </location>
</feature>
<dbReference type="InterPro" id="IPR013910">
    <property type="entry name" value="TF_PAP1"/>
</dbReference>
<dbReference type="EMBL" id="KL142367">
    <property type="protein sequence ID" value="KDR84738.1"/>
    <property type="molecule type" value="Genomic_DNA"/>
</dbReference>
<dbReference type="GO" id="GO:0001228">
    <property type="term" value="F:DNA-binding transcription activator activity, RNA polymerase II-specific"/>
    <property type="evidence" value="ECO:0007669"/>
    <property type="project" value="TreeGrafter"/>
</dbReference>
<feature type="compositionally biased region" description="Low complexity" evidence="4">
    <location>
        <begin position="405"/>
        <end position="433"/>
    </location>
</feature>
<reference evidence="7" key="1">
    <citation type="journal article" date="2014" name="Proc. Natl. Acad. Sci. U.S.A.">
        <title>Extensive sampling of basidiomycete genomes demonstrates inadequacy of the white-rot/brown-rot paradigm for wood decay fungi.</title>
        <authorList>
            <person name="Riley R."/>
            <person name="Salamov A.A."/>
            <person name="Brown D.W."/>
            <person name="Nagy L.G."/>
            <person name="Floudas D."/>
            <person name="Held B.W."/>
            <person name="Levasseur A."/>
            <person name="Lombard V."/>
            <person name="Morin E."/>
            <person name="Otillar R."/>
            <person name="Lindquist E.A."/>
            <person name="Sun H."/>
            <person name="LaButti K.M."/>
            <person name="Schmutz J."/>
            <person name="Jabbour D."/>
            <person name="Luo H."/>
            <person name="Baker S.E."/>
            <person name="Pisabarro A.G."/>
            <person name="Walton J.D."/>
            <person name="Blanchette R.A."/>
            <person name="Henrissat B."/>
            <person name="Martin F."/>
            <person name="Cullen D."/>
            <person name="Hibbett D.S."/>
            <person name="Grigoriev I.V."/>
        </authorList>
    </citation>
    <scope>NUCLEOTIDE SEQUENCE [LARGE SCALE GENOMIC DNA]</scope>
    <source>
        <strain evidence="7">CBS 339.88</strain>
    </source>
</reference>
<proteinExistence type="predicted"/>
<evidence type="ECO:0000256" key="4">
    <source>
        <dbReference type="SAM" id="MobiDB-lite"/>
    </source>
</evidence>
<dbReference type="InterPro" id="IPR023167">
    <property type="entry name" value="Yap1_redox_dom_sf"/>
</dbReference>
<dbReference type="PANTHER" id="PTHR40621:SF6">
    <property type="entry name" value="AP-1-LIKE TRANSCRIPTION FACTOR YAP1-RELATED"/>
    <property type="match status" value="1"/>
</dbReference>
<dbReference type="GO" id="GO:0000976">
    <property type="term" value="F:transcription cis-regulatory region binding"/>
    <property type="evidence" value="ECO:0007669"/>
    <property type="project" value="InterPro"/>
</dbReference>
<dbReference type="PANTHER" id="PTHR40621">
    <property type="entry name" value="TRANSCRIPTION FACTOR KAPC-RELATED"/>
    <property type="match status" value="1"/>
</dbReference>
<organism evidence="6 7">
    <name type="scientific">Galerina marginata (strain CBS 339.88)</name>
    <dbReference type="NCBI Taxonomy" id="685588"/>
    <lineage>
        <taxon>Eukaryota</taxon>
        <taxon>Fungi</taxon>
        <taxon>Dikarya</taxon>
        <taxon>Basidiomycota</taxon>
        <taxon>Agaricomycotina</taxon>
        <taxon>Agaricomycetes</taxon>
        <taxon>Agaricomycetidae</taxon>
        <taxon>Agaricales</taxon>
        <taxon>Agaricineae</taxon>
        <taxon>Strophariaceae</taxon>
        <taxon>Galerina</taxon>
    </lineage>
</organism>
<feature type="compositionally biased region" description="Polar residues" evidence="4">
    <location>
        <begin position="105"/>
        <end position="114"/>
    </location>
</feature>
<dbReference type="PROSITE" id="PS00036">
    <property type="entry name" value="BZIP_BASIC"/>
    <property type="match status" value="1"/>
</dbReference>
<keyword evidence="3" id="KW-0539">Nucleus</keyword>
<feature type="compositionally biased region" description="Low complexity" evidence="4">
    <location>
        <begin position="224"/>
        <end position="252"/>
    </location>
</feature>
<dbReference type="STRING" id="685588.A0A067U079"/>
<evidence type="ECO:0000259" key="5">
    <source>
        <dbReference type="PROSITE" id="PS50217"/>
    </source>
</evidence>
<dbReference type="GO" id="GO:0005737">
    <property type="term" value="C:cytoplasm"/>
    <property type="evidence" value="ECO:0007669"/>
    <property type="project" value="UniProtKB-SubCell"/>
</dbReference>
<evidence type="ECO:0000256" key="2">
    <source>
        <dbReference type="ARBA" id="ARBA00004496"/>
    </source>
</evidence>
<dbReference type="PROSITE" id="PS50217">
    <property type="entry name" value="BZIP"/>
    <property type="match status" value="1"/>
</dbReference>
<dbReference type="InterPro" id="IPR050936">
    <property type="entry name" value="AP-1-like"/>
</dbReference>
<feature type="compositionally biased region" description="Low complexity" evidence="4">
    <location>
        <begin position="57"/>
        <end position="73"/>
    </location>
</feature>
<evidence type="ECO:0000313" key="6">
    <source>
        <dbReference type="EMBL" id="KDR84738.1"/>
    </source>
</evidence>
<accession>A0A067U079</accession>
<dbReference type="SUPFAM" id="SSF111430">
    <property type="entry name" value="YAP1 redox domain"/>
    <property type="match status" value="1"/>
</dbReference>
<evidence type="ECO:0000313" key="7">
    <source>
        <dbReference type="Proteomes" id="UP000027222"/>
    </source>
</evidence>
<dbReference type="SMART" id="SM00338">
    <property type="entry name" value="BRLZ"/>
    <property type="match status" value="1"/>
</dbReference>
<comment type="subcellular location">
    <subcellularLocation>
        <location evidence="2">Cytoplasm</location>
    </subcellularLocation>
    <subcellularLocation>
        <location evidence="1">Nucleus</location>
    </subcellularLocation>
</comment>
<name>A0A067U079_GALM3</name>
<dbReference type="Proteomes" id="UP000027222">
    <property type="component" value="Unassembled WGS sequence"/>
</dbReference>
<dbReference type="Pfam" id="PF08601">
    <property type="entry name" value="PAP1"/>
    <property type="match status" value="1"/>
</dbReference>